<keyword evidence="1" id="KW-0175">Coiled coil</keyword>
<dbReference type="EMBL" id="CM010723">
    <property type="protein sequence ID" value="RZC79563.1"/>
    <property type="molecule type" value="Genomic_DNA"/>
</dbReference>
<feature type="coiled-coil region" evidence="1">
    <location>
        <begin position="83"/>
        <end position="117"/>
    </location>
</feature>
<evidence type="ECO:0000256" key="2">
    <source>
        <dbReference type="SAM" id="MobiDB-lite"/>
    </source>
</evidence>
<dbReference type="AlphaFoldDB" id="A0A4Y7L1Z5"/>
<reference evidence="3 4" key="1">
    <citation type="journal article" date="2018" name="Science">
        <title>The opium poppy genome and morphinan production.</title>
        <authorList>
            <person name="Guo L."/>
            <person name="Winzer T."/>
            <person name="Yang X."/>
            <person name="Li Y."/>
            <person name="Ning Z."/>
            <person name="He Z."/>
            <person name="Teodor R."/>
            <person name="Lu Y."/>
            <person name="Bowser T.A."/>
            <person name="Graham I.A."/>
            <person name="Ye K."/>
        </authorList>
    </citation>
    <scope>NUCLEOTIDE SEQUENCE [LARGE SCALE GENOMIC DNA]</scope>
    <source>
        <strain evidence="4">cv. HN1</strain>
        <tissue evidence="3">Leaves</tissue>
    </source>
</reference>
<organism evidence="3 4">
    <name type="scientific">Papaver somniferum</name>
    <name type="common">Opium poppy</name>
    <dbReference type="NCBI Taxonomy" id="3469"/>
    <lineage>
        <taxon>Eukaryota</taxon>
        <taxon>Viridiplantae</taxon>
        <taxon>Streptophyta</taxon>
        <taxon>Embryophyta</taxon>
        <taxon>Tracheophyta</taxon>
        <taxon>Spermatophyta</taxon>
        <taxon>Magnoliopsida</taxon>
        <taxon>Ranunculales</taxon>
        <taxon>Papaveraceae</taxon>
        <taxon>Papaveroideae</taxon>
        <taxon>Papaver</taxon>
    </lineage>
</organism>
<feature type="compositionally biased region" description="Acidic residues" evidence="2">
    <location>
        <begin position="270"/>
        <end position="288"/>
    </location>
</feature>
<protein>
    <submittedName>
        <fullName evidence="3">Uncharacterized protein</fullName>
    </submittedName>
</protein>
<feature type="region of interest" description="Disordered" evidence="2">
    <location>
        <begin position="264"/>
        <end position="301"/>
    </location>
</feature>
<gene>
    <name evidence="3" type="ORF">C5167_003795</name>
</gene>
<dbReference type="Proteomes" id="UP000316621">
    <property type="component" value="Chromosome 9"/>
</dbReference>
<sequence>MRLFSGVFSEYPDAVNNPALSRTLNVVVKIFHAPSTSHESLRGISFVMGPDFPGSLVFLVLIHNLREKLRVSEAIRQNDEGELSVYAKEILRLLTRLHEAKEEIKDLKAKRGAFITEKDPAILKGTHALNEFKDALLSAQIERDQVISIDNARTDLAVRDSLEIDHDDTVKAILSEKEGVWKGHLQQIDDLTKEPGSLKLKLSARDSKYHRLKKKLMVFVSNIWKKTLCQLNERFQANADAICTRYNLPLLKFNLHVVPPNTEERYISSSEEEYEEGESYREIEEEPEDLSHGPIENDGDA</sequence>
<proteinExistence type="predicted"/>
<evidence type="ECO:0000313" key="4">
    <source>
        <dbReference type="Proteomes" id="UP000316621"/>
    </source>
</evidence>
<dbReference type="Gramene" id="RZC79563">
    <property type="protein sequence ID" value="RZC79563"/>
    <property type="gene ID" value="C5167_003795"/>
</dbReference>
<evidence type="ECO:0000256" key="1">
    <source>
        <dbReference type="SAM" id="Coils"/>
    </source>
</evidence>
<name>A0A4Y7L1Z5_PAPSO</name>
<evidence type="ECO:0000313" key="3">
    <source>
        <dbReference type="EMBL" id="RZC79563.1"/>
    </source>
</evidence>
<accession>A0A4Y7L1Z5</accession>
<keyword evidence="4" id="KW-1185">Reference proteome</keyword>